<evidence type="ECO:0000259" key="2">
    <source>
        <dbReference type="Pfam" id="PF05239"/>
    </source>
</evidence>
<evidence type="ECO:0000313" key="3">
    <source>
        <dbReference type="EMBL" id="GGF50049.1"/>
    </source>
</evidence>
<keyword evidence="1" id="KW-0732">Signal</keyword>
<dbReference type="EMBL" id="BMCT01000001">
    <property type="protein sequence ID" value="GGF50049.1"/>
    <property type="molecule type" value="Genomic_DNA"/>
</dbReference>
<name>A0A917F3M8_9HYPH</name>
<dbReference type="InterPro" id="IPR027275">
    <property type="entry name" value="PRC-brl_dom"/>
</dbReference>
<dbReference type="PANTHER" id="PTHR36505:SF1">
    <property type="entry name" value="BLR1072 PROTEIN"/>
    <property type="match status" value="1"/>
</dbReference>
<dbReference type="SUPFAM" id="SSF50346">
    <property type="entry name" value="PRC-barrel domain"/>
    <property type="match status" value="1"/>
</dbReference>
<feature type="signal peptide" evidence="1">
    <location>
        <begin position="1"/>
        <end position="25"/>
    </location>
</feature>
<proteinExistence type="predicted"/>
<protein>
    <recommendedName>
        <fullName evidence="2">PRC-barrel domain-containing protein</fullName>
    </recommendedName>
</protein>
<keyword evidence="4" id="KW-1185">Reference proteome</keyword>
<dbReference type="InterPro" id="IPR011033">
    <property type="entry name" value="PRC_barrel-like_sf"/>
</dbReference>
<dbReference type="Proteomes" id="UP000606044">
    <property type="component" value="Unassembled WGS sequence"/>
</dbReference>
<dbReference type="Gene3D" id="2.30.30.240">
    <property type="entry name" value="PRC-barrel domain"/>
    <property type="match status" value="1"/>
</dbReference>
<feature type="chain" id="PRO_5038008021" description="PRC-barrel domain-containing protein" evidence="1">
    <location>
        <begin position="26"/>
        <end position="146"/>
    </location>
</feature>
<accession>A0A917F3M8</accession>
<gene>
    <name evidence="3" type="ORF">GCM10007301_06640</name>
</gene>
<evidence type="ECO:0000313" key="4">
    <source>
        <dbReference type="Proteomes" id="UP000606044"/>
    </source>
</evidence>
<sequence length="146" mass="15376">MRNTLLAAVAASALAATTLAAPAFAQSAPAPSTAATTTAATTAPKFVPVPASAVMSERLSDLNVYNAAQEKVGEIEDVVIEGRQVTGYVLSVGGFLGVGDKYVVVSPESVAVTYNESEKKWHARMDVTKDQLKSAPEYKYDDKHKS</sequence>
<dbReference type="PANTHER" id="PTHR36505">
    <property type="entry name" value="BLR1072 PROTEIN"/>
    <property type="match status" value="1"/>
</dbReference>
<comment type="caution">
    <text evidence="3">The sequence shown here is derived from an EMBL/GenBank/DDBJ whole genome shotgun (WGS) entry which is preliminary data.</text>
</comment>
<evidence type="ECO:0000256" key="1">
    <source>
        <dbReference type="SAM" id="SignalP"/>
    </source>
</evidence>
<reference evidence="3" key="2">
    <citation type="submission" date="2020-09" db="EMBL/GenBank/DDBJ databases">
        <authorList>
            <person name="Sun Q."/>
            <person name="Sedlacek I."/>
        </authorList>
    </citation>
    <scope>NUCLEOTIDE SEQUENCE</scope>
    <source>
        <strain evidence="3">CCM 7897</strain>
    </source>
</reference>
<dbReference type="RefSeq" id="WP_188575367.1">
    <property type="nucleotide sequence ID" value="NZ_BMCT01000001.1"/>
</dbReference>
<dbReference type="AlphaFoldDB" id="A0A917F3M8"/>
<organism evidence="3 4">
    <name type="scientific">Azorhizobium oxalatiphilum</name>
    <dbReference type="NCBI Taxonomy" id="980631"/>
    <lineage>
        <taxon>Bacteria</taxon>
        <taxon>Pseudomonadati</taxon>
        <taxon>Pseudomonadota</taxon>
        <taxon>Alphaproteobacteria</taxon>
        <taxon>Hyphomicrobiales</taxon>
        <taxon>Xanthobacteraceae</taxon>
        <taxon>Azorhizobium</taxon>
    </lineage>
</organism>
<reference evidence="3" key="1">
    <citation type="journal article" date="2014" name="Int. J. Syst. Evol. Microbiol.">
        <title>Complete genome sequence of Corynebacterium casei LMG S-19264T (=DSM 44701T), isolated from a smear-ripened cheese.</title>
        <authorList>
            <consortium name="US DOE Joint Genome Institute (JGI-PGF)"/>
            <person name="Walter F."/>
            <person name="Albersmeier A."/>
            <person name="Kalinowski J."/>
            <person name="Ruckert C."/>
        </authorList>
    </citation>
    <scope>NUCLEOTIDE SEQUENCE</scope>
    <source>
        <strain evidence="3">CCM 7897</strain>
    </source>
</reference>
<dbReference type="Pfam" id="PF05239">
    <property type="entry name" value="PRC"/>
    <property type="match status" value="1"/>
</dbReference>
<feature type="domain" description="PRC-barrel" evidence="2">
    <location>
        <begin position="58"/>
        <end position="132"/>
    </location>
</feature>